<evidence type="ECO:0000313" key="2">
    <source>
        <dbReference type="Proteomes" id="UP001317870"/>
    </source>
</evidence>
<name>A0ABN6UCN0_9NOCA</name>
<keyword evidence="2" id="KW-1185">Reference proteome</keyword>
<reference evidence="1 2" key="1">
    <citation type="submission" date="2022-11" db="EMBL/GenBank/DDBJ databases">
        <title>Genome Sequencing of Nocardia sp. ON39_IFM12276 and assembly.</title>
        <authorList>
            <person name="Shimojima M."/>
            <person name="Toyokawa M."/>
            <person name="Uesaka K."/>
        </authorList>
    </citation>
    <scope>NUCLEOTIDE SEQUENCE [LARGE SCALE GENOMIC DNA]</scope>
    <source>
        <strain evidence="1 2">IFM 12276</strain>
    </source>
</reference>
<accession>A0ABN6UCN0</accession>
<protein>
    <submittedName>
        <fullName evidence="1">Uncharacterized protein</fullName>
    </submittedName>
</protein>
<dbReference type="Proteomes" id="UP001317870">
    <property type="component" value="Chromosome"/>
</dbReference>
<dbReference type="EMBL" id="AP026978">
    <property type="protein sequence ID" value="BDU02630.1"/>
    <property type="molecule type" value="Genomic_DNA"/>
</dbReference>
<evidence type="ECO:0000313" key="1">
    <source>
        <dbReference type="EMBL" id="BDU02630.1"/>
    </source>
</evidence>
<proteinExistence type="predicted"/>
<organism evidence="1 2">
    <name type="scientific">Nocardia sputorum</name>
    <dbReference type="NCBI Taxonomy" id="2984338"/>
    <lineage>
        <taxon>Bacteria</taxon>
        <taxon>Bacillati</taxon>
        <taxon>Actinomycetota</taxon>
        <taxon>Actinomycetes</taxon>
        <taxon>Mycobacteriales</taxon>
        <taxon>Nocardiaceae</taxon>
        <taxon>Nocardia</taxon>
    </lineage>
</organism>
<gene>
    <name evidence="1" type="ORF">IFM12276_56580</name>
</gene>
<sequence length="135" mass="13851">MLHSGAAGIAAEPLDAAHAGAVRIAGRASSPARCRGEKVHRRTAAADFRPGDRLGRRGIGALRSQAVLAAELGVSRQAPNKLTAPATPWSGRLRYGVRTGGAIWRAVGGPKRGPATTLRTLSHCSLSSIAICAVA</sequence>